<organism evidence="5 6">
    <name type="scientific">Klebsiella oxytoca</name>
    <dbReference type="NCBI Taxonomy" id="571"/>
    <lineage>
        <taxon>Bacteria</taxon>
        <taxon>Pseudomonadati</taxon>
        <taxon>Pseudomonadota</taxon>
        <taxon>Gammaproteobacteria</taxon>
        <taxon>Enterobacterales</taxon>
        <taxon>Enterobacteriaceae</taxon>
        <taxon>Klebsiella/Raoultella group</taxon>
        <taxon>Klebsiella</taxon>
    </lineage>
</organism>
<dbReference type="InterPro" id="IPR017871">
    <property type="entry name" value="ABC_transporter-like_CS"/>
</dbReference>
<dbReference type="Gene3D" id="2.40.50.100">
    <property type="match status" value="1"/>
</dbReference>
<comment type="caution">
    <text evidence="5">The sequence shown here is derived from an EMBL/GenBank/DDBJ whole genome shotgun (WGS) entry which is preliminary data.</text>
</comment>
<dbReference type="GO" id="GO:0005524">
    <property type="term" value="F:ATP binding"/>
    <property type="evidence" value="ECO:0007669"/>
    <property type="project" value="UniProtKB-KW"/>
</dbReference>
<dbReference type="SUPFAM" id="SSF50331">
    <property type="entry name" value="MOP-like"/>
    <property type="match status" value="1"/>
</dbReference>
<dbReference type="SMART" id="SM00382">
    <property type="entry name" value="AAA"/>
    <property type="match status" value="1"/>
</dbReference>
<dbReference type="PROSITE" id="PS00211">
    <property type="entry name" value="ABC_TRANSPORTER_1"/>
    <property type="match status" value="1"/>
</dbReference>
<dbReference type="Pfam" id="PF00005">
    <property type="entry name" value="ABC_tran"/>
    <property type="match status" value="1"/>
</dbReference>
<dbReference type="NCBIfam" id="NF008653">
    <property type="entry name" value="PRK11650.1"/>
    <property type="match status" value="1"/>
</dbReference>
<keyword evidence="2" id="KW-0547">Nucleotide-binding</keyword>
<sequence length="359" mass="39727">MSAVAIESVDKKYGNVTVLQNIDLHIEKREFIVLVGPSGCGKSTLLRMIAGLEEVENGRILLQGSDINEIPASERDIAMVFQSYALYPHMSVAENMGFSLKIKGVKKQEITGRVNATAEALQLTPLLARHPRELSGGQRQRVAIGRAMVRNPEVFLFDEPLSNLDAKLRVDMRLEIKKLHQQLDATMIYVTHDQIEAMTLADRIAIMNQGRIEQVATPLELYDQPRNLFVASFIGSPEINRVAGRISDDGEGFISDSGLLLPLADNLAHLAGRALIYAIRPEHFVLNSADGLPAEVDVTEPTGVETLINARLGGETLTCTFRQRLELQPGDSIRLLPDVRHIHLFDAESGERIPLTKEQ</sequence>
<dbReference type="CDD" id="cd03301">
    <property type="entry name" value="ABC_MalK_N"/>
    <property type="match status" value="1"/>
</dbReference>
<evidence type="ECO:0000256" key="3">
    <source>
        <dbReference type="ARBA" id="ARBA00022840"/>
    </source>
</evidence>
<dbReference type="InterPro" id="IPR003593">
    <property type="entry name" value="AAA+_ATPase"/>
</dbReference>
<dbReference type="InterPro" id="IPR013611">
    <property type="entry name" value="Transp-assoc_OB_typ2"/>
</dbReference>
<reference evidence="5 6" key="1">
    <citation type="submission" date="2018-05" db="EMBL/GenBank/DDBJ databases">
        <title>Freshwater and sediment microbial communities from various areas in North America, analyzing microbe dynamics in response to fracking.</title>
        <authorList>
            <person name="Lamendella R."/>
        </authorList>
    </citation>
    <scope>NUCLEOTIDE SEQUENCE [LARGE SCALE GENOMIC DNA]</scope>
    <source>
        <strain evidence="5 6">67</strain>
    </source>
</reference>
<dbReference type="InterPro" id="IPR008995">
    <property type="entry name" value="Mo/tungstate-bd_C_term_dom"/>
</dbReference>
<dbReference type="InterPro" id="IPR012340">
    <property type="entry name" value="NA-bd_OB-fold"/>
</dbReference>
<keyword evidence="3 5" id="KW-0067">ATP-binding</keyword>
<dbReference type="GO" id="GO:0016887">
    <property type="term" value="F:ATP hydrolysis activity"/>
    <property type="evidence" value="ECO:0007669"/>
    <property type="project" value="InterPro"/>
</dbReference>
<dbReference type="RefSeq" id="WP_110273299.1">
    <property type="nucleotide sequence ID" value="NZ_QJJG01000004.1"/>
</dbReference>
<dbReference type="GO" id="GO:0008643">
    <property type="term" value="P:carbohydrate transport"/>
    <property type="evidence" value="ECO:0007669"/>
    <property type="project" value="InterPro"/>
</dbReference>
<dbReference type="PANTHER" id="PTHR43875">
    <property type="entry name" value="MALTODEXTRIN IMPORT ATP-BINDING PROTEIN MSMX"/>
    <property type="match status" value="1"/>
</dbReference>
<gene>
    <name evidence="5" type="ORF">DET57_104201</name>
</gene>
<evidence type="ECO:0000256" key="2">
    <source>
        <dbReference type="ARBA" id="ARBA00022741"/>
    </source>
</evidence>
<dbReference type="PANTHER" id="PTHR43875:SF1">
    <property type="entry name" value="OSMOPROTECTIVE COMPOUNDS UPTAKE ATP-BINDING PROTEIN GGTA"/>
    <property type="match status" value="1"/>
</dbReference>
<dbReference type="EMBL" id="QJJG01000004">
    <property type="protein sequence ID" value="PXW47142.1"/>
    <property type="molecule type" value="Genomic_DNA"/>
</dbReference>
<dbReference type="GO" id="GO:0140359">
    <property type="term" value="F:ABC-type transporter activity"/>
    <property type="evidence" value="ECO:0007669"/>
    <property type="project" value="InterPro"/>
</dbReference>
<dbReference type="InterPro" id="IPR003439">
    <property type="entry name" value="ABC_transporter-like_ATP-bd"/>
</dbReference>
<dbReference type="Proteomes" id="UP000247485">
    <property type="component" value="Unassembled WGS sequence"/>
</dbReference>
<evidence type="ECO:0000256" key="1">
    <source>
        <dbReference type="ARBA" id="ARBA00022448"/>
    </source>
</evidence>
<name>A0A318FYQ5_KLEOX</name>
<dbReference type="SUPFAM" id="SSF52540">
    <property type="entry name" value="P-loop containing nucleoside triphosphate hydrolases"/>
    <property type="match status" value="1"/>
</dbReference>
<dbReference type="InterPro" id="IPR015855">
    <property type="entry name" value="ABC_transpr_MalK-like"/>
</dbReference>
<dbReference type="Gene3D" id="2.40.50.140">
    <property type="entry name" value="Nucleic acid-binding proteins"/>
    <property type="match status" value="1"/>
</dbReference>
<evidence type="ECO:0000313" key="6">
    <source>
        <dbReference type="Proteomes" id="UP000247485"/>
    </source>
</evidence>
<protein>
    <submittedName>
        <fullName evidence="5">Carbohydrate ABC transporter ATP-binding protein (CUT1 family)</fullName>
    </submittedName>
</protein>
<evidence type="ECO:0000259" key="4">
    <source>
        <dbReference type="PROSITE" id="PS50893"/>
    </source>
</evidence>
<dbReference type="PROSITE" id="PS50893">
    <property type="entry name" value="ABC_TRANSPORTER_2"/>
    <property type="match status" value="1"/>
</dbReference>
<feature type="domain" description="ABC transporter" evidence="4">
    <location>
        <begin position="4"/>
        <end position="234"/>
    </location>
</feature>
<dbReference type="Pfam" id="PF08402">
    <property type="entry name" value="TOBE_2"/>
    <property type="match status" value="1"/>
</dbReference>
<dbReference type="FunFam" id="3.40.50.300:FF:000042">
    <property type="entry name" value="Maltose/maltodextrin ABC transporter, ATP-binding protein"/>
    <property type="match status" value="1"/>
</dbReference>
<accession>A0A318FYQ5</accession>
<evidence type="ECO:0000313" key="5">
    <source>
        <dbReference type="EMBL" id="PXW47142.1"/>
    </source>
</evidence>
<dbReference type="AlphaFoldDB" id="A0A318FYQ5"/>
<keyword evidence="1" id="KW-0813">Transport</keyword>
<dbReference type="InterPro" id="IPR027417">
    <property type="entry name" value="P-loop_NTPase"/>
</dbReference>
<dbReference type="Gene3D" id="3.40.50.300">
    <property type="entry name" value="P-loop containing nucleotide triphosphate hydrolases"/>
    <property type="match status" value="1"/>
</dbReference>
<dbReference type="GO" id="GO:0055052">
    <property type="term" value="C:ATP-binding cassette (ABC) transporter complex, substrate-binding subunit-containing"/>
    <property type="evidence" value="ECO:0007669"/>
    <property type="project" value="TreeGrafter"/>
</dbReference>
<dbReference type="InterPro" id="IPR047641">
    <property type="entry name" value="ABC_transpr_MalK/UgpC-like"/>
</dbReference>
<proteinExistence type="predicted"/>